<evidence type="ECO:0000313" key="2">
    <source>
        <dbReference type="EMBL" id="SEG14433.1"/>
    </source>
</evidence>
<accession>A0A1H5XS07</accession>
<dbReference type="AlphaFoldDB" id="A0A1H5XS07"/>
<dbReference type="Pfam" id="PF00149">
    <property type="entry name" value="Metallophos"/>
    <property type="match status" value="1"/>
</dbReference>
<evidence type="ECO:0000259" key="1">
    <source>
        <dbReference type="Pfam" id="PF00149"/>
    </source>
</evidence>
<dbReference type="InterPro" id="IPR004843">
    <property type="entry name" value="Calcineurin-like_PHP"/>
</dbReference>
<dbReference type="RefSeq" id="WP_103906019.1">
    <property type="nucleotide sequence ID" value="NZ_CP049246.1"/>
</dbReference>
<evidence type="ECO:0000313" key="3">
    <source>
        <dbReference type="Proteomes" id="UP000236731"/>
    </source>
</evidence>
<proteinExistence type="predicted"/>
<protein>
    <submittedName>
        <fullName evidence="2">Calcineurin-like phosphoesterase</fullName>
    </submittedName>
</protein>
<dbReference type="PANTHER" id="PTHR43143:SF1">
    <property type="entry name" value="SERINE_THREONINE-PROTEIN PHOSPHATASE CPPED1"/>
    <property type="match status" value="1"/>
</dbReference>
<dbReference type="InterPro" id="IPR051918">
    <property type="entry name" value="STPP_CPPED1"/>
</dbReference>
<name>A0A1H5XS07_9SPHI</name>
<dbReference type="PROSITE" id="PS51257">
    <property type="entry name" value="PROKAR_LIPOPROTEIN"/>
    <property type="match status" value="1"/>
</dbReference>
<dbReference type="GO" id="GO:0016787">
    <property type="term" value="F:hydrolase activity"/>
    <property type="evidence" value="ECO:0007669"/>
    <property type="project" value="InterPro"/>
</dbReference>
<dbReference type="Proteomes" id="UP000236731">
    <property type="component" value="Unassembled WGS sequence"/>
</dbReference>
<organism evidence="2 3">
    <name type="scientific">Sphingobacterium lactis</name>
    <dbReference type="NCBI Taxonomy" id="797291"/>
    <lineage>
        <taxon>Bacteria</taxon>
        <taxon>Pseudomonadati</taxon>
        <taxon>Bacteroidota</taxon>
        <taxon>Sphingobacteriia</taxon>
        <taxon>Sphingobacteriales</taxon>
        <taxon>Sphingobacteriaceae</taxon>
        <taxon>Sphingobacterium</taxon>
    </lineage>
</organism>
<keyword evidence="3" id="KW-1185">Reference proteome</keyword>
<reference evidence="3" key="1">
    <citation type="submission" date="2016-10" db="EMBL/GenBank/DDBJ databases">
        <authorList>
            <person name="Varghese N."/>
            <person name="Submissions S."/>
        </authorList>
    </citation>
    <scope>NUCLEOTIDE SEQUENCE [LARGE SCALE GENOMIC DNA]</scope>
    <source>
        <strain evidence="3">DSM 22361</strain>
    </source>
</reference>
<dbReference type="SUPFAM" id="SSF56300">
    <property type="entry name" value="Metallo-dependent phosphatases"/>
    <property type="match status" value="1"/>
</dbReference>
<gene>
    <name evidence="2" type="ORF">SAMN05421877_10599</name>
</gene>
<feature type="domain" description="Calcineurin-like phosphoesterase" evidence="1">
    <location>
        <begin position="57"/>
        <end position="229"/>
    </location>
</feature>
<dbReference type="Gene3D" id="3.60.21.10">
    <property type="match status" value="1"/>
</dbReference>
<dbReference type="EMBL" id="FNUT01000005">
    <property type="protein sequence ID" value="SEG14433.1"/>
    <property type="molecule type" value="Genomic_DNA"/>
</dbReference>
<dbReference type="OrthoDB" id="5464520at2"/>
<dbReference type="InterPro" id="IPR029052">
    <property type="entry name" value="Metallo-depent_PP-like"/>
</dbReference>
<sequence>MSNVPKAVIGLMCLLVLQACDMFDIHPYDGDIKGAKQINNRNIARIERQSAKKDTIRYAFISDSQRWHDELEDFVKSTNKRNDLDFVIHGGDLTDFGITKEFIWQRDILEKLKIPYVALIGNHDGLGNGEEIFSNVFGALNFSFIAGKTKFICMNTNALEANYSVPIPDFAFLRDEETKRVGEYDKTVVVMHAKPTSEQFNNNVKDVFHYSITRFPNLLYANHGHDHRYEVLDLFDDGIRYYGTPNIGKRQFLIFTITPNSYTHELVSF</sequence>
<dbReference type="PANTHER" id="PTHR43143">
    <property type="entry name" value="METALLOPHOSPHOESTERASE, CALCINEURIN SUPERFAMILY"/>
    <property type="match status" value="1"/>
</dbReference>